<dbReference type="InterPro" id="IPR037252">
    <property type="entry name" value="Mib_Herc2_sf"/>
</dbReference>
<dbReference type="PROSITE" id="PS51416">
    <property type="entry name" value="MIB_HERC2"/>
    <property type="match status" value="2"/>
</dbReference>
<accession>A0ABD3XUK3</accession>
<dbReference type="Gene3D" id="2.30.30.40">
    <property type="entry name" value="SH3 Domains"/>
    <property type="match status" value="2"/>
</dbReference>
<protein>
    <recommendedName>
        <fullName evidence="2">MIB/HERC2 domain-containing protein</fullName>
    </recommendedName>
</protein>
<feature type="coiled-coil region" evidence="1">
    <location>
        <begin position="18"/>
        <end position="45"/>
    </location>
</feature>
<organism evidence="3 4">
    <name type="scientific">Sinanodonta woodiana</name>
    <name type="common">Chinese pond mussel</name>
    <name type="synonym">Anodonta woodiana</name>
    <dbReference type="NCBI Taxonomy" id="1069815"/>
    <lineage>
        <taxon>Eukaryota</taxon>
        <taxon>Metazoa</taxon>
        <taxon>Spiralia</taxon>
        <taxon>Lophotrochozoa</taxon>
        <taxon>Mollusca</taxon>
        <taxon>Bivalvia</taxon>
        <taxon>Autobranchia</taxon>
        <taxon>Heteroconchia</taxon>
        <taxon>Palaeoheterodonta</taxon>
        <taxon>Unionida</taxon>
        <taxon>Unionoidea</taxon>
        <taxon>Unionidae</taxon>
        <taxon>Unioninae</taxon>
        <taxon>Sinanodonta</taxon>
    </lineage>
</organism>
<dbReference type="PANTHER" id="PTHR24202">
    <property type="entry name" value="E3 UBIQUITIN-PROTEIN LIGASE MIB2"/>
    <property type="match status" value="1"/>
</dbReference>
<sequence>MIAIVFVLFVTVESVVVLQEQGKQIAALSQRLDRLTDELNKESSQKQMQYNSLAGQIISLRHELAEEKILRRSMNEKLLFLQESGKLEDGVGNGVPREDMKLTEAIQQIQRNLSELNDKYAKLEKDADFLSLRKHSDSKDINSFSFKVTSKFESLYKGFRMLKEQSYKNADRIENLEKNMNMISSNLTVYQTKTGGNEKIMDGIIKDVKKLFVSILDLDAKLDRVTQTRTTVTSSSASLTTVRPGNVRSSGSELAAILKQGMRVVRGQDWQWGKQDGNEPGPGTVLQIKDDGWVKVKWDAGGENNYRMHNGKYDLALYIPKDVKSDSKLAAILKPGMRVVRGVDWKWENQDGNPPGPGTVMTVLEGGWVRVKWDAGQENVYRMHGGKYDLALYSE</sequence>
<dbReference type="Proteomes" id="UP001634394">
    <property type="component" value="Unassembled WGS sequence"/>
</dbReference>
<gene>
    <name evidence="3" type="ORF">ACJMK2_002219</name>
</gene>
<evidence type="ECO:0000256" key="1">
    <source>
        <dbReference type="SAM" id="Coils"/>
    </source>
</evidence>
<reference evidence="3 4" key="1">
    <citation type="submission" date="2024-11" db="EMBL/GenBank/DDBJ databases">
        <title>Chromosome-level genome assembly of the freshwater bivalve Anodonta woodiana.</title>
        <authorList>
            <person name="Chen X."/>
        </authorList>
    </citation>
    <scope>NUCLEOTIDE SEQUENCE [LARGE SCALE GENOMIC DNA]</scope>
    <source>
        <strain evidence="3">MN2024</strain>
        <tissue evidence="3">Gills</tissue>
    </source>
</reference>
<keyword evidence="1" id="KW-0175">Coiled coil</keyword>
<feature type="domain" description="MIB/HERC2" evidence="2">
    <location>
        <begin position="250"/>
        <end position="321"/>
    </location>
</feature>
<comment type="caution">
    <text evidence="3">The sequence shown here is derived from an EMBL/GenBank/DDBJ whole genome shotgun (WGS) entry which is preliminary data.</text>
</comment>
<evidence type="ECO:0000313" key="4">
    <source>
        <dbReference type="Proteomes" id="UP001634394"/>
    </source>
</evidence>
<dbReference type="InterPro" id="IPR010606">
    <property type="entry name" value="Mib_Herc2"/>
</dbReference>
<keyword evidence="4" id="KW-1185">Reference proteome</keyword>
<feature type="domain" description="MIB/HERC2" evidence="2">
    <location>
        <begin position="325"/>
        <end position="395"/>
    </location>
</feature>
<evidence type="ECO:0000259" key="2">
    <source>
        <dbReference type="PROSITE" id="PS51416"/>
    </source>
</evidence>
<feature type="coiled-coil region" evidence="1">
    <location>
        <begin position="99"/>
        <end position="133"/>
    </location>
</feature>
<dbReference type="AlphaFoldDB" id="A0ABD3XUK3"/>
<proteinExistence type="predicted"/>
<dbReference type="PANTHER" id="PTHR24202:SF4">
    <property type="entry name" value="E3 UBIQUITIN-PROTEIN LIGASE MIB2-RELATED"/>
    <property type="match status" value="1"/>
</dbReference>
<dbReference type="Pfam" id="PF06701">
    <property type="entry name" value="MIB_HERC2"/>
    <property type="match status" value="2"/>
</dbReference>
<name>A0ABD3XUK3_SINWO</name>
<dbReference type="SUPFAM" id="SSF159034">
    <property type="entry name" value="Mib/herc2 domain-like"/>
    <property type="match status" value="2"/>
</dbReference>
<dbReference type="EMBL" id="JBJQND010000001">
    <property type="protein sequence ID" value="KAL3889899.1"/>
    <property type="molecule type" value="Genomic_DNA"/>
</dbReference>
<evidence type="ECO:0000313" key="3">
    <source>
        <dbReference type="EMBL" id="KAL3889899.1"/>
    </source>
</evidence>